<reference evidence="8 9" key="1">
    <citation type="journal article" date="2015" name="Genome Announc.">
        <title>Expanding the biotechnology potential of lactobacilli through comparative genomics of 213 strains and associated genera.</title>
        <authorList>
            <person name="Sun Z."/>
            <person name="Harris H.M."/>
            <person name="McCann A."/>
            <person name="Guo C."/>
            <person name="Argimon S."/>
            <person name="Zhang W."/>
            <person name="Yang X."/>
            <person name="Jeffery I.B."/>
            <person name="Cooney J.C."/>
            <person name="Kagawa T.F."/>
            <person name="Liu W."/>
            <person name="Song Y."/>
            <person name="Salvetti E."/>
            <person name="Wrobel A."/>
            <person name="Rasinkangas P."/>
            <person name="Parkhill J."/>
            <person name="Rea M.C."/>
            <person name="O'Sullivan O."/>
            <person name="Ritari J."/>
            <person name="Douillard F.P."/>
            <person name="Paul Ross R."/>
            <person name="Yang R."/>
            <person name="Briner A.E."/>
            <person name="Felis G.E."/>
            <person name="de Vos W.M."/>
            <person name="Barrangou R."/>
            <person name="Klaenhammer T.R."/>
            <person name="Caufield P.W."/>
            <person name="Cui Y."/>
            <person name="Zhang H."/>
            <person name="O'Toole P.W."/>
        </authorList>
    </citation>
    <scope>NUCLEOTIDE SEQUENCE [LARGE SCALE GENOMIC DNA]</scope>
    <source>
        <strain evidence="8 9">DSM 15353</strain>
    </source>
</reference>
<dbReference type="Gene3D" id="3.20.20.100">
    <property type="entry name" value="NADP-dependent oxidoreductase domain"/>
    <property type="match status" value="1"/>
</dbReference>
<dbReference type="Pfam" id="PF00248">
    <property type="entry name" value="Aldo_ket_red"/>
    <property type="match status" value="1"/>
</dbReference>
<dbReference type="PROSITE" id="PS00062">
    <property type="entry name" value="ALDOKETO_REDUCTASE_2"/>
    <property type="match status" value="1"/>
</dbReference>
<dbReference type="GO" id="GO:0016616">
    <property type="term" value="F:oxidoreductase activity, acting on the CH-OH group of donors, NAD or NADP as acceptor"/>
    <property type="evidence" value="ECO:0007669"/>
    <property type="project" value="UniProtKB-ARBA"/>
</dbReference>
<comment type="similarity">
    <text evidence="1">Belongs to the aldo/keto reductase family.</text>
</comment>
<evidence type="ECO:0000256" key="1">
    <source>
        <dbReference type="ARBA" id="ARBA00007905"/>
    </source>
</evidence>
<feature type="binding site" evidence="5">
    <location>
        <position position="110"/>
    </location>
    <ligand>
        <name>substrate</name>
    </ligand>
</feature>
<dbReference type="InterPro" id="IPR036812">
    <property type="entry name" value="NAD(P)_OxRdtase_dom_sf"/>
</dbReference>
<keyword evidence="2" id="KW-0521">NADP</keyword>
<dbReference type="PRINTS" id="PR00069">
    <property type="entry name" value="ALDKETRDTASE"/>
</dbReference>
<dbReference type="AlphaFoldDB" id="A0A0R2JW66"/>
<evidence type="ECO:0000256" key="5">
    <source>
        <dbReference type="PIRSR" id="PIRSR000097-2"/>
    </source>
</evidence>
<protein>
    <submittedName>
        <fullName evidence="8">Aldo keto reductase</fullName>
    </submittedName>
</protein>
<feature type="domain" description="NADP-dependent oxidoreductase" evidence="7">
    <location>
        <begin position="18"/>
        <end position="268"/>
    </location>
</feature>
<feature type="site" description="Lowers pKa of active site Tyr" evidence="6">
    <location>
        <position position="77"/>
    </location>
</feature>
<organism evidence="8 9">
    <name type="scientific">Ligilactobacillus acidipiscis</name>
    <dbReference type="NCBI Taxonomy" id="89059"/>
    <lineage>
        <taxon>Bacteria</taxon>
        <taxon>Bacillati</taxon>
        <taxon>Bacillota</taxon>
        <taxon>Bacilli</taxon>
        <taxon>Lactobacillales</taxon>
        <taxon>Lactobacillaceae</taxon>
        <taxon>Ligilactobacillus</taxon>
    </lineage>
</organism>
<evidence type="ECO:0000313" key="8">
    <source>
        <dbReference type="EMBL" id="KRN81267.1"/>
    </source>
</evidence>
<name>A0A0R2JW66_9LACO</name>
<comment type="caution">
    <text evidence="8">The sequence shown here is derived from an EMBL/GenBank/DDBJ whole genome shotgun (WGS) entry which is preliminary data.</text>
</comment>
<dbReference type="SUPFAM" id="SSF51430">
    <property type="entry name" value="NAD(P)-linked oxidoreductase"/>
    <property type="match status" value="1"/>
</dbReference>
<evidence type="ECO:0000313" key="9">
    <source>
        <dbReference type="Proteomes" id="UP000051491"/>
    </source>
</evidence>
<evidence type="ECO:0000256" key="2">
    <source>
        <dbReference type="ARBA" id="ARBA00022857"/>
    </source>
</evidence>
<keyword evidence="3" id="KW-0560">Oxidoreductase</keyword>
<evidence type="ECO:0000256" key="6">
    <source>
        <dbReference type="PIRSR" id="PIRSR000097-3"/>
    </source>
</evidence>
<dbReference type="OrthoDB" id="9804790at2"/>
<dbReference type="FunFam" id="3.20.20.100:FF:000002">
    <property type="entry name" value="2,5-diketo-D-gluconic acid reductase A"/>
    <property type="match status" value="1"/>
</dbReference>
<dbReference type="InterPro" id="IPR023210">
    <property type="entry name" value="NADP_OxRdtase_dom"/>
</dbReference>
<dbReference type="InterPro" id="IPR020471">
    <property type="entry name" value="AKR"/>
</dbReference>
<dbReference type="PIRSF" id="PIRSF000097">
    <property type="entry name" value="AKR"/>
    <property type="match status" value="1"/>
</dbReference>
<dbReference type="PANTHER" id="PTHR43827">
    <property type="entry name" value="2,5-DIKETO-D-GLUCONIC ACID REDUCTASE"/>
    <property type="match status" value="1"/>
</dbReference>
<dbReference type="CDD" id="cd19071">
    <property type="entry name" value="AKR_AKR1-5-like"/>
    <property type="match status" value="1"/>
</dbReference>
<gene>
    <name evidence="8" type="ORF">IV43_GL002003</name>
</gene>
<evidence type="ECO:0000256" key="4">
    <source>
        <dbReference type="PIRSR" id="PIRSR000097-1"/>
    </source>
</evidence>
<accession>A0A0R2JW66</accession>
<dbReference type="RefSeq" id="WP_010499298.1">
    <property type="nucleotide sequence ID" value="NZ_JQBK01000075.1"/>
</dbReference>
<feature type="active site" description="Proton donor" evidence="4">
    <location>
        <position position="52"/>
    </location>
</feature>
<dbReference type="EMBL" id="JQBK01000075">
    <property type="protein sequence ID" value="KRN81267.1"/>
    <property type="molecule type" value="Genomic_DNA"/>
</dbReference>
<dbReference type="InterPro" id="IPR018170">
    <property type="entry name" value="Aldo/ket_reductase_CS"/>
</dbReference>
<dbReference type="STRING" id="89059.LAC1533_2227"/>
<sequence>MTILNEKYTLNNGVKIPKLGFGTWLIDNDKVATVVQQAARIGYRHFDTAQAYGNEEGVGVGLRETGLNRDDLFVTTKVQAEFKDYSTVKKSIDQSLQKLGLDYVDLLLIHAPEPWTEFHGENHYFKENLEVWRAMEEVLQAGKVRAIGVSNFLQTDLTNILEKGSVKPAVNQLLTHIGNTSFDLLKQAKQNDVLVEAYSPVAHGEILQNERIKQMAHKYRVSVPQLAIRYCLELGTLPLPKSEDPEHIANNADVNFKIAVEDMQTLQNLPQDKDYGNSSAFPVFSGK</sequence>
<dbReference type="PATRIC" id="fig|89059.3.peg.2121"/>
<dbReference type="PROSITE" id="PS00798">
    <property type="entry name" value="ALDOKETO_REDUCTASE_1"/>
    <property type="match status" value="1"/>
</dbReference>
<proteinExistence type="inferred from homology"/>
<evidence type="ECO:0000256" key="3">
    <source>
        <dbReference type="ARBA" id="ARBA00023002"/>
    </source>
</evidence>
<dbReference type="Proteomes" id="UP000051491">
    <property type="component" value="Unassembled WGS sequence"/>
</dbReference>
<dbReference type="PANTHER" id="PTHR43827:SF3">
    <property type="entry name" value="NADP-DEPENDENT OXIDOREDUCTASE DOMAIN-CONTAINING PROTEIN"/>
    <property type="match status" value="1"/>
</dbReference>
<evidence type="ECO:0000259" key="7">
    <source>
        <dbReference type="Pfam" id="PF00248"/>
    </source>
</evidence>